<dbReference type="EMBL" id="KN818257">
    <property type="protein sequence ID" value="KIL63565.1"/>
    <property type="molecule type" value="Genomic_DNA"/>
</dbReference>
<dbReference type="Proteomes" id="UP000054549">
    <property type="component" value="Unassembled WGS sequence"/>
</dbReference>
<name>A0A0C2SK50_AMAMK</name>
<evidence type="ECO:0000313" key="1">
    <source>
        <dbReference type="EMBL" id="KIL63565.1"/>
    </source>
</evidence>
<organism evidence="1 2">
    <name type="scientific">Amanita muscaria (strain Koide BX008)</name>
    <dbReference type="NCBI Taxonomy" id="946122"/>
    <lineage>
        <taxon>Eukaryota</taxon>
        <taxon>Fungi</taxon>
        <taxon>Dikarya</taxon>
        <taxon>Basidiomycota</taxon>
        <taxon>Agaricomycotina</taxon>
        <taxon>Agaricomycetes</taxon>
        <taxon>Agaricomycetidae</taxon>
        <taxon>Agaricales</taxon>
        <taxon>Pluteineae</taxon>
        <taxon>Amanitaceae</taxon>
        <taxon>Amanita</taxon>
    </lineage>
</organism>
<protein>
    <submittedName>
        <fullName evidence="1">Uncharacterized protein</fullName>
    </submittedName>
</protein>
<dbReference type="HOGENOM" id="CLU_171214_0_0_1"/>
<dbReference type="InParanoid" id="A0A0C2SK50"/>
<gene>
    <name evidence="1" type="ORF">M378DRAFT_658839</name>
</gene>
<keyword evidence="2" id="KW-1185">Reference proteome</keyword>
<evidence type="ECO:0000313" key="2">
    <source>
        <dbReference type="Proteomes" id="UP000054549"/>
    </source>
</evidence>
<proteinExistence type="predicted"/>
<reference evidence="1 2" key="1">
    <citation type="submission" date="2014-04" db="EMBL/GenBank/DDBJ databases">
        <title>Evolutionary Origins and Diversification of the Mycorrhizal Mutualists.</title>
        <authorList>
            <consortium name="DOE Joint Genome Institute"/>
            <consortium name="Mycorrhizal Genomics Consortium"/>
            <person name="Kohler A."/>
            <person name="Kuo A."/>
            <person name="Nagy L.G."/>
            <person name="Floudas D."/>
            <person name="Copeland A."/>
            <person name="Barry K.W."/>
            <person name="Cichocki N."/>
            <person name="Veneault-Fourrey C."/>
            <person name="LaButti K."/>
            <person name="Lindquist E.A."/>
            <person name="Lipzen A."/>
            <person name="Lundell T."/>
            <person name="Morin E."/>
            <person name="Murat C."/>
            <person name="Riley R."/>
            <person name="Ohm R."/>
            <person name="Sun H."/>
            <person name="Tunlid A."/>
            <person name="Henrissat B."/>
            <person name="Grigoriev I.V."/>
            <person name="Hibbett D.S."/>
            <person name="Martin F."/>
        </authorList>
    </citation>
    <scope>NUCLEOTIDE SEQUENCE [LARGE SCALE GENOMIC DNA]</scope>
    <source>
        <strain evidence="1 2">Koide BX008</strain>
    </source>
</reference>
<dbReference type="AlphaFoldDB" id="A0A0C2SK50"/>
<accession>A0A0C2SK50</accession>
<sequence length="111" mass="12031">MRLHGILETSFACTASFPLQPISSSTIPISPRNSSIAPTKASCIAFSQNNNHIVNDTKLLRSNHSISHLVRLPDASWLPSIEKSEKNRANCYRIDILDSGDLKPESSGGGV</sequence>